<evidence type="ECO:0000256" key="3">
    <source>
        <dbReference type="ARBA" id="ARBA00022801"/>
    </source>
</evidence>
<dbReference type="GO" id="GO:0016787">
    <property type="term" value="F:hydrolase activity"/>
    <property type="evidence" value="ECO:0007669"/>
    <property type="project" value="UniProtKB-KW"/>
</dbReference>
<gene>
    <name evidence="8" type="ORF">ACFQHR_06230</name>
</gene>
<proteinExistence type="inferred from homology"/>
<dbReference type="PANTHER" id="PTHR43772:SF2">
    <property type="entry name" value="PUTATIVE (AFU_ORTHOLOGUE AFUA_2G04480)-RELATED"/>
    <property type="match status" value="1"/>
</dbReference>
<dbReference type="Proteomes" id="UP001596405">
    <property type="component" value="Unassembled WGS sequence"/>
</dbReference>
<evidence type="ECO:0000313" key="9">
    <source>
        <dbReference type="Proteomes" id="UP001596405"/>
    </source>
</evidence>
<sequence length="341" mass="38621">MKSIGCRNRFKHLFTVVALVVLHFSPIYLLEGFAQVQSKSEGNRITLADPTIFFHEGVYYLYGTVEGNVNEGFEVYSSKDLKEWEGPLGVKDGFALVKEDVFGDKGFWAPQVFFYNNRFYMSYTANEQIALAESESPLGPFVQGVKKPLEAPVRQIDSHVFIDENGKKYLYHVRLDKGNRIFVAELNDDFSGIKDETLQECIVANEQWENTANANWPVAEGPTVLKHKNFYYLTYSANDFRNPDYAVGYAVSKSPLGPWVKVKENPILSKNNLGPNGTGHGDLFKGKNSQLFYVFHTHQSTTAVGPRMTAIVKASFAKPESEKKSTKLKLDLKSFYYLKKK</sequence>
<reference evidence="9" key="1">
    <citation type="journal article" date="2019" name="Int. J. Syst. Evol. Microbiol.">
        <title>The Global Catalogue of Microorganisms (GCM) 10K type strain sequencing project: providing services to taxonomists for standard genome sequencing and annotation.</title>
        <authorList>
            <consortium name="The Broad Institute Genomics Platform"/>
            <consortium name="The Broad Institute Genome Sequencing Center for Infectious Disease"/>
            <person name="Wu L."/>
            <person name="Ma J."/>
        </authorList>
    </citation>
    <scope>NUCLEOTIDE SEQUENCE [LARGE SCALE GENOMIC DNA]</scope>
    <source>
        <strain evidence="9">CGMCC 4.7393</strain>
    </source>
</reference>
<accession>A0ABW2DKK5</accession>
<evidence type="ECO:0000256" key="4">
    <source>
        <dbReference type="ARBA" id="ARBA00023277"/>
    </source>
</evidence>
<keyword evidence="7" id="KW-0812">Transmembrane</keyword>
<dbReference type="SUPFAM" id="SSF75005">
    <property type="entry name" value="Arabinanase/levansucrase/invertase"/>
    <property type="match status" value="1"/>
</dbReference>
<evidence type="ECO:0000256" key="1">
    <source>
        <dbReference type="ARBA" id="ARBA00009865"/>
    </source>
</evidence>
<comment type="similarity">
    <text evidence="1 6">Belongs to the glycosyl hydrolase 43 family.</text>
</comment>
<protein>
    <submittedName>
        <fullName evidence="8">Glycoside hydrolase family 43 protein</fullName>
    </submittedName>
</protein>
<dbReference type="InterPro" id="IPR006710">
    <property type="entry name" value="Glyco_hydro_43"/>
</dbReference>
<dbReference type="RefSeq" id="WP_082882821.1">
    <property type="nucleotide sequence ID" value="NZ_JBHSYQ010000003.1"/>
</dbReference>
<evidence type="ECO:0000256" key="6">
    <source>
        <dbReference type="RuleBase" id="RU361187"/>
    </source>
</evidence>
<dbReference type="Gene3D" id="2.115.10.20">
    <property type="entry name" value="Glycosyl hydrolase domain, family 43"/>
    <property type="match status" value="1"/>
</dbReference>
<dbReference type="InterPro" id="IPR023296">
    <property type="entry name" value="Glyco_hydro_beta-prop_sf"/>
</dbReference>
<dbReference type="EMBL" id="JBHSYQ010000003">
    <property type="protein sequence ID" value="MFC6997214.1"/>
    <property type="molecule type" value="Genomic_DNA"/>
</dbReference>
<dbReference type="PANTHER" id="PTHR43772">
    <property type="entry name" value="ENDO-1,4-BETA-XYLANASE"/>
    <property type="match status" value="1"/>
</dbReference>
<dbReference type="InterPro" id="IPR052176">
    <property type="entry name" value="Glycosyl_Hydrlase_43_Enz"/>
</dbReference>
<organism evidence="8 9">
    <name type="scientific">Rufibacter roseus</name>
    <dbReference type="NCBI Taxonomy" id="1567108"/>
    <lineage>
        <taxon>Bacteria</taxon>
        <taxon>Pseudomonadati</taxon>
        <taxon>Bacteroidota</taxon>
        <taxon>Cytophagia</taxon>
        <taxon>Cytophagales</taxon>
        <taxon>Hymenobacteraceae</taxon>
        <taxon>Rufibacter</taxon>
    </lineage>
</organism>
<evidence type="ECO:0000313" key="8">
    <source>
        <dbReference type="EMBL" id="MFC6997214.1"/>
    </source>
</evidence>
<comment type="caution">
    <text evidence="8">The sequence shown here is derived from an EMBL/GenBank/DDBJ whole genome shotgun (WGS) entry which is preliminary data.</text>
</comment>
<keyword evidence="9" id="KW-1185">Reference proteome</keyword>
<keyword evidence="3 6" id="KW-0378">Hydrolase</keyword>
<keyword evidence="5 6" id="KW-0326">Glycosidase</keyword>
<keyword evidence="2" id="KW-0624">Polysaccharide degradation</keyword>
<dbReference type="CDD" id="cd08991">
    <property type="entry name" value="GH43_HoAraf43-like"/>
    <property type="match status" value="1"/>
</dbReference>
<keyword evidence="2" id="KW-0858">Xylan degradation</keyword>
<evidence type="ECO:0000256" key="5">
    <source>
        <dbReference type="ARBA" id="ARBA00023295"/>
    </source>
</evidence>
<keyword evidence="7" id="KW-0472">Membrane</keyword>
<keyword evidence="7" id="KW-1133">Transmembrane helix</keyword>
<feature type="transmembrane region" description="Helical" evidence="7">
    <location>
        <begin position="12"/>
        <end position="30"/>
    </location>
</feature>
<evidence type="ECO:0000256" key="7">
    <source>
        <dbReference type="SAM" id="Phobius"/>
    </source>
</evidence>
<name>A0ABW2DKK5_9BACT</name>
<keyword evidence="4" id="KW-0119">Carbohydrate metabolism</keyword>
<evidence type="ECO:0000256" key="2">
    <source>
        <dbReference type="ARBA" id="ARBA00022651"/>
    </source>
</evidence>
<dbReference type="Pfam" id="PF04616">
    <property type="entry name" value="Glyco_hydro_43"/>
    <property type="match status" value="1"/>
</dbReference>